<dbReference type="Pfam" id="PF13545">
    <property type="entry name" value="HTH_Crp_2"/>
    <property type="match status" value="1"/>
</dbReference>
<dbReference type="AlphaFoldDB" id="A0A5C5GAB2"/>
<evidence type="ECO:0000256" key="2">
    <source>
        <dbReference type="ARBA" id="ARBA00023125"/>
    </source>
</evidence>
<dbReference type="GO" id="GO:0003677">
    <property type="term" value="F:DNA binding"/>
    <property type="evidence" value="ECO:0007669"/>
    <property type="project" value="UniProtKB-KW"/>
</dbReference>
<dbReference type="InterPro" id="IPR012318">
    <property type="entry name" value="HTH_CRP"/>
</dbReference>
<keyword evidence="6" id="KW-1185">Reference proteome</keyword>
<dbReference type="EMBL" id="VFFF01000001">
    <property type="protein sequence ID" value="TNY31745.1"/>
    <property type="molecule type" value="Genomic_DNA"/>
</dbReference>
<accession>A0A5C5GAB2</accession>
<sequence length="243" mass="27092">MKISTDLAATDRRGMLAQLDPEQWDRLRALCSDIRNIPPRTTISVAGEPLDHSLLLLDGIAVRYVGSGPSHRQMVALQVAYDFIDLHALPLQRLDHDVATLTSATLAVFPHDALQRLVTEDKELALRLWRMTLIDAAIHRQWTYRVGGLRALAGMAHFFCELDYRLVSSGRGGEDGYRLPLTQLDLGDIVGISEVHVNRTLRQLREAGLCTFQNGFLQIHDRPGLSRTGHFDASYLYGGDAVP</sequence>
<dbReference type="InterPro" id="IPR014710">
    <property type="entry name" value="RmlC-like_jellyroll"/>
</dbReference>
<dbReference type="SUPFAM" id="SSF46785">
    <property type="entry name" value="Winged helix' DNA-binding domain"/>
    <property type="match status" value="1"/>
</dbReference>
<evidence type="ECO:0000256" key="3">
    <source>
        <dbReference type="ARBA" id="ARBA00023163"/>
    </source>
</evidence>
<dbReference type="InterPro" id="IPR018490">
    <property type="entry name" value="cNMP-bd_dom_sf"/>
</dbReference>
<evidence type="ECO:0000313" key="5">
    <source>
        <dbReference type="EMBL" id="TNY31745.1"/>
    </source>
</evidence>
<protein>
    <submittedName>
        <fullName evidence="5">Crp/Fnr family transcriptional regulator</fullName>
    </submittedName>
</protein>
<dbReference type="PROSITE" id="PS51063">
    <property type="entry name" value="HTH_CRP_2"/>
    <property type="match status" value="1"/>
</dbReference>
<evidence type="ECO:0000256" key="1">
    <source>
        <dbReference type="ARBA" id="ARBA00023015"/>
    </source>
</evidence>
<keyword evidence="1" id="KW-0805">Transcription regulation</keyword>
<dbReference type="Gene3D" id="2.60.120.10">
    <property type="entry name" value="Jelly Rolls"/>
    <property type="match status" value="1"/>
</dbReference>
<dbReference type="RefSeq" id="WP_140192425.1">
    <property type="nucleotide sequence ID" value="NZ_CP065915.1"/>
</dbReference>
<comment type="caution">
    <text evidence="5">The sequence shown here is derived from an EMBL/GenBank/DDBJ whole genome shotgun (WGS) entry which is preliminary data.</text>
</comment>
<reference evidence="5 6" key="1">
    <citation type="submission" date="2019-06" db="EMBL/GenBank/DDBJ databases">
        <title>Genome of new Rhodobacteraceae sp. SM1903.</title>
        <authorList>
            <person name="Ren X."/>
        </authorList>
    </citation>
    <scope>NUCLEOTIDE SEQUENCE [LARGE SCALE GENOMIC DNA]</scope>
    <source>
        <strain evidence="5 6">SM1903</strain>
    </source>
</reference>
<dbReference type="OrthoDB" id="7584044at2"/>
<dbReference type="InterPro" id="IPR000595">
    <property type="entry name" value="cNMP-bd_dom"/>
</dbReference>
<dbReference type="Proteomes" id="UP000314011">
    <property type="component" value="Unassembled WGS sequence"/>
</dbReference>
<name>A0A5C5GAB2_9RHOB</name>
<dbReference type="GO" id="GO:0006355">
    <property type="term" value="P:regulation of DNA-templated transcription"/>
    <property type="evidence" value="ECO:0007669"/>
    <property type="project" value="InterPro"/>
</dbReference>
<gene>
    <name evidence="5" type="ORF">FHY64_00120</name>
</gene>
<organism evidence="5 6">
    <name type="scientific">Pelagovum pacificum</name>
    <dbReference type="NCBI Taxonomy" id="2588711"/>
    <lineage>
        <taxon>Bacteria</taxon>
        <taxon>Pseudomonadati</taxon>
        <taxon>Pseudomonadota</taxon>
        <taxon>Alphaproteobacteria</taxon>
        <taxon>Rhodobacterales</taxon>
        <taxon>Paracoccaceae</taxon>
        <taxon>Pelagovum</taxon>
    </lineage>
</organism>
<evidence type="ECO:0000313" key="6">
    <source>
        <dbReference type="Proteomes" id="UP000314011"/>
    </source>
</evidence>
<dbReference type="InterPro" id="IPR036388">
    <property type="entry name" value="WH-like_DNA-bd_sf"/>
</dbReference>
<keyword evidence="2" id="KW-0238">DNA-binding</keyword>
<keyword evidence="3" id="KW-0804">Transcription</keyword>
<feature type="domain" description="HTH crp-type" evidence="4">
    <location>
        <begin position="149"/>
        <end position="223"/>
    </location>
</feature>
<dbReference type="CDD" id="cd00038">
    <property type="entry name" value="CAP_ED"/>
    <property type="match status" value="1"/>
</dbReference>
<proteinExistence type="predicted"/>
<dbReference type="SMART" id="SM00419">
    <property type="entry name" value="HTH_CRP"/>
    <property type="match status" value="1"/>
</dbReference>
<dbReference type="InterPro" id="IPR036390">
    <property type="entry name" value="WH_DNA-bd_sf"/>
</dbReference>
<dbReference type="SUPFAM" id="SSF51206">
    <property type="entry name" value="cAMP-binding domain-like"/>
    <property type="match status" value="1"/>
</dbReference>
<evidence type="ECO:0000259" key="4">
    <source>
        <dbReference type="PROSITE" id="PS51063"/>
    </source>
</evidence>
<dbReference type="Gene3D" id="1.10.10.10">
    <property type="entry name" value="Winged helix-like DNA-binding domain superfamily/Winged helix DNA-binding domain"/>
    <property type="match status" value="1"/>
</dbReference>